<evidence type="ECO:0000256" key="4">
    <source>
        <dbReference type="ARBA" id="ARBA00022722"/>
    </source>
</evidence>
<dbReference type="InterPro" id="IPR027417">
    <property type="entry name" value="P-loop_NTPase"/>
</dbReference>
<dbReference type="GO" id="GO:0005829">
    <property type="term" value="C:cytosol"/>
    <property type="evidence" value="ECO:0007669"/>
    <property type="project" value="TreeGrafter"/>
</dbReference>
<comment type="function">
    <text evidence="10 11">3'-5' exonuclease.</text>
</comment>
<evidence type="ECO:0000256" key="11">
    <source>
        <dbReference type="RuleBase" id="RU364106"/>
    </source>
</evidence>
<evidence type="ECO:0000256" key="10">
    <source>
        <dbReference type="HAMAP-Rule" id="MF_02206"/>
    </source>
</evidence>
<evidence type="ECO:0000256" key="8">
    <source>
        <dbReference type="ARBA" id="ARBA00022840"/>
    </source>
</evidence>
<feature type="domain" description="Helicase ATP-binding" evidence="13">
    <location>
        <begin position="235"/>
        <end position="500"/>
    </location>
</feature>
<dbReference type="EMBL" id="UHFT01000001">
    <property type="protein sequence ID" value="SUN79920.1"/>
    <property type="molecule type" value="Genomic_DNA"/>
</dbReference>
<evidence type="ECO:0000259" key="12">
    <source>
        <dbReference type="PROSITE" id="PS51192"/>
    </source>
</evidence>
<dbReference type="SMART" id="SM00479">
    <property type="entry name" value="EXOIII"/>
    <property type="match status" value="1"/>
</dbReference>
<keyword evidence="5 10" id="KW-0547">Nucleotide-binding</keyword>
<dbReference type="Pfam" id="PF00270">
    <property type="entry name" value="DEAD"/>
    <property type="match status" value="1"/>
</dbReference>
<dbReference type="SMART" id="SM00491">
    <property type="entry name" value="HELICc2"/>
    <property type="match status" value="1"/>
</dbReference>
<accession>A0A380L496</accession>
<dbReference type="FunFam" id="3.30.420.10:FF:000045">
    <property type="entry name" value="3'-5' exonuclease DinG"/>
    <property type="match status" value="1"/>
</dbReference>
<dbReference type="GO" id="GO:0003677">
    <property type="term" value="F:DNA binding"/>
    <property type="evidence" value="ECO:0007669"/>
    <property type="project" value="InterPro"/>
</dbReference>
<dbReference type="SUPFAM" id="SSF53098">
    <property type="entry name" value="Ribonuclease H-like"/>
    <property type="match status" value="1"/>
</dbReference>
<dbReference type="InterPro" id="IPR013520">
    <property type="entry name" value="Ribonucl_H"/>
</dbReference>
<feature type="short sequence motif" description="DEAH box" evidence="10">
    <location>
        <begin position="441"/>
        <end position="444"/>
    </location>
</feature>
<dbReference type="NCBIfam" id="TIGR00573">
    <property type="entry name" value="dnaq"/>
    <property type="match status" value="1"/>
</dbReference>
<evidence type="ECO:0000256" key="3">
    <source>
        <dbReference type="ARBA" id="ARBA00022705"/>
    </source>
</evidence>
<evidence type="ECO:0000313" key="15">
    <source>
        <dbReference type="Proteomes" id="UP000255236"/>
    </source>
</evidence>
<evidence type="ECO:0000313" key="14">
    <source>
        <dbReference type="EMBL" id="SUN79920.1"/>
    </source>
</evidence>
<reference evidence="14" key="1">
    <citation type="submission" date="2018-06" db="EMBL/GenBank/DDBJ databases">
        <authorList>
            <consortium name="Pathogen Informatics"/>
            <person name="Doyle S."/>
        </authorList>
    </citation>
    <scope>NUCLEOTIDE SEQUENCE [LARGE SCALE GENOMIC DNA]</scope>
    <source>
        <strain evidence="14">NCTC11063</strain>
    </source>
</reference>
<dbReference type="NCBIfam" id="TIGR01407">
    <property type="entry name" value="dinG_rel"/>
    <property type="match status" value="1"/>
</dbReference>
<gene>
    <name evidence="10 11 14" type="primary">dinG</name>
    <name evidence="14" type="ORF">NCTC11063_00611</name>
</gene>
<keyword evidence="9" id="KW-0239">DNA-directed DNA polymerase</keyword>
<dbReference type="SMART" id="SM00487">
    <property type="entry name" value="DEXDc"/>
    <property type="match status" value="1"/>
</dbReference>
<dbReference type="InterPro" id="IPR011545">
    <property type="entry name" value="DEAD/DEAH_box_helicase_dom"/>
</dbReference>
<dbReference type="InterPro" id="IPR006054">
    <property type="entry name" value="DnaQ"/>
</dbReference>
<evidence type="ECO:0000256" key="2">
    <source>
        <dbReference type="ARBA" id="ARBA00022695"/>
    </source>
</evidence>
<dbReference type="GO" id="GO:0003887">
    <property type="term" value="F:DNA-directed DNA polymerase activity"/>
    <property type="evidence" value="ECO:0007669"/>
    <property type="project" value="UniProtKB-KW"/>
</dbReference>
<sequence>MTQEKRKYAVVDLEATSASSNAKIIQVGIVIIENSQIVKTYETDVNPHEKLTSHIRQLTGLTDKRLRKAPDFSQVAREIYELIEDAIFVAHNVKFDANLLAEALFWEGFELVTPRVDTVELAQVFFPMFEKYNLGILCEQLDIPLKHAHTAIADASATATLFLKIQEKIQKLPKELVEYLLTFSNSLIYESRLAIEDAFDHMSDFTCHDLVKRQGIFLRKSKKIKKARKLSKNFQHNINLLDLEERKEQDEFAHAVEQALKSHQSSFLQAQTGLGKTYGYLLPALGQTSKQILVTVPTKVLQDQIVANEGQNLEQIFHISLHSLKSPANYLKLDFFYDSLQQVDDNRLVNRCKMLLLVWLTETESGDLDEIGQRHRYQTYLQQVLHDGKLSKKSHFWDTDFWQKSQEKSKRSRVLVTNHAYFLTRLEDDKSIVENRLLIVDEAQKLFLALENLSRKSLNMTKCLQQIQLELKEVNTILERRLLEDIQFELAHAIEQFQRYRKNELAKETCSKLRQDLSEINTSSLPDLRAIFATKYDQFWLKEERFDDYRVTMLEAACLEMLDFRALLPEEVQVLFVSATLEISKKVHLAHLLGFEHAPFYQLPQKQKYQQKIWLDKNFPNIVELDIDIYADLIVKWVHKLATQGAPLLVLFTSKSLLLAVSERLRLPHLAQYKNGEAANIKRRFDRGESSILLGAGSFWEGTDFSSQKQMIEVITRIPFDNPSDFFTQKLNRKLRQEGKNPFYDYSLPVAILRIKQALGRTIRHQEQQSAVVILDNRILTKRYGRQIQTALEKVAPLSITSMKQIPKEMEQFLKKETM</sequence>
<keyword evidence="1" id="KW-0808">Transferase</keyword>
<dbReference type="InterPro" id="IPR014013">
    <property type="entry name" value="Helic_SF1/SF2_ATP-bd_DinG/Rad3"/>
</dbReference>
<dbReference type="SUPFAM" id="SSF52540">
    <property type="entry name" value="P-loop containing nucleoside triphosphate hydrolases"/>
    <property type="match status" value="1"/>
</dbReference>
<comment type="similarity">
    <text evidence="10 11">Belongs to the helicase family. DinG subfamily. Type 2 sub-subfamily.</text>
</comment>
<dbReference type="EC" id="3.1.-.-" evidence="10 11"/>
<dbReference type="InterPro" id="IPR014001">
    <property type="entry name" value="Helicase_ATP-bd"/>
</dbReference>
<feature type="binding site" evidence="10">
    <location>
        <begin position="270"/>
        <end position="277"/>
    </location>
    <ligand>
        <name>ATP</name>
        <dbReference type="ChEBI" id="CHEBI:30616"/>
    </ligand>
</feature>
<dbReference type="GO" id="GO:0008408">
    <property type="term" value="F:3'-5' exonuclease activity"/>
    <property type="evidence" value="ECO:0007669"/>
    <property type="project" value="UniProtKB-UniRule"/>
</dbReference>
<keyword evidence="6 10" id="KW-0378">Hydrolase</keyword>
<dbReference type="HAMAP" id="MF_02206">
    <property type="entry name" value="DinG_exonucl"/>
    <property type="match status" value="1"/>
</dbReference>
<protein>
    <recommendedName>
        <fullName evidence="10 11">3'-5' exonuclease DinG</fullName>
        <ecNumber evidence="10 11">3.1.-.-</ecNumber>
    </recommendedName>
</protein>
<dbReference type="Pfam" id="PF00929">
    <property type="entry name" value="RNase_T"/>
    <property type="match status" value="1"/>
</dbReference>
<dbReference type="InterPro" id="IPR006310">
    <property type="entry name" value="DinG"/>
</dbReference>
<dbReference type="NCBIfam" id="NF005569">
    <property type="entry name" value="PRK07246.1"/>
    <property type="match status" value="1"/>
</dbReference>
<dbReference type="PANTHER" id="PTHR30231">
    <property type="entry name" value="DNA POLYMERASE III SUBUNIT EPSILON"/>
    <property type="match status" value="1"/>
</dbReference>
<proteinExistence type="inferred from homology"/>
<keyword evidence="14" id="KW-0347">Helicase</keyword>
<dbReference type="GO" id="GO:0016818">
    <property type="term" value="F:hydrolase activity, acting on acid anhydrides, in phosphorus-containing anhydrides"/>
    <property type="evidence" value="ECO:0007669"/>
    <property type="project" value="InterPro"/>
</dbReference>
<evidence type="ECO:0000256" key="1">
    <source>
        <dbReference type="ARBA" id="ARBA00022679"/>
    </source>
</evidence>
<dbReference type="GO" id="GO:0045004">
    <property type="term" value="P:DNA replication proofreading"/>
    <property type="evidence" value="ECO:0007669"/>
    <property type="project" value="TreeGrafter"/>
</dbReference>
<keyword evidence="2" id="KW-0548">Nucleotidyltransferase</keyword>
<name>A0A380L496_9STRE</name>
<dbReference type="GO" id="GO:0005524">
    <property type="term" value="F:ATP binding"/>
    <property type="evidence" value="ECO:0007669"/>
    <property type="project" value="UniProtKB-UniRule"/>
</dbReference>
<evidence type="ECO:0000259" key="13">
    <source>
        <dbReference type="PROSITE" id="PS51193"/>
    </source>
</evidence>
<dbReference type="RefSeq" id="WP_115262994.1">
    <property type="nucleotide sequence ID" value="NZ_UHFT01000001.1"/>
</dbReference>
<dbReference type="InterPro" id="IPR036397">
    <property type="entry name" value="RNaseH_sf"/>
</dbReference>
<dbReference type="PANTHER" id="PTHR30231:SF41">
    <property type="entry name" value="DNA POLYMERASE III SUBUNIT EPSILON"/>
    <property type="match status" value="1"/>
</dbReference>
<evidence type="ECO:0000256" key="5">
    <source>
        <dbReference type="ARBA" id="ARBA00022741"/>
    </source>
</evidence>
<keyword evidence="4 10" id="KW-0540">Nuclease</keyword>
<dbReference type="Pfam" id="PF13307">
    <property type="entry name" value="Helicase_C_2"/>
    <property type="match status" value="1"/>
</dbReference>
<keyword evidence="3" id="KW-0235">DNA replication</keyword>
<feature type="domain" description="Helicase ATP-binding" evidence="12">
    <location>
        <begin position="257"/>
        <end position="482"/>
    </location>
</feature>
<keyword evidence="8 10" id="KW-0067">ATP-binding</keyword>
<dbReference type="Proteomes" id="UP000255236">
    <property type="component" value="Unassembled WGS sequence"/>
</dbReference>
<dbReference type="PROSITE" id="PS51193">
    <property type="entry name" value="HELICASE_ATP_BIND_2"/>
    <property type="match status" value="1"/>
</dbReference>
<dbReference type="InterPro" id="IPR006555">
    <property type="entry name" value="ATP-dep_Helicase_C"/>
</dbReference>
<dbReference type="Gene3D" id="3.40.50.300">
    <property type="entry name" value="P-loop containing nucleotide triphosphate hydrolases"/>
    <property type="match status" value="2"/>
</dbReference>
<dbReference type="InterPro" id="IPR012337">
    <property type="entry name" value="RNaseH-like_sf"/>
</dbReference>
<dbReference type="AlphaFoldDB" id="A0A380L496"/>
<evidence type="ECO:0000256" key="6">
    <source>
        <dbReference type="ARBA" id="ARBA00022801"/>
    </source>
</evidence>
<organism evidence="14 15">
    <name type="scientific">Streptococcus milleri</name>
    <dbReference type="NCBI Taxonomy" id="33040"/>
    <lineage>
        <taxon>Bacteria</taxon>
        <taxon>Bacillati</taxon>
        <taxon>Bacillota</taxon>
        <taxon>Bacilli</taxon>
        <taxon>Lactobacillales</taxon>
        <taxon>Streptococcaceae</taxon>
        <taxon>Streptococcus</taxon>
    </lineage>
</organism>
<keyword evidence="7 10" id="KW-0269">Exonuclease</keyword>
<comment type="caution">
    <text evidence="14">The sequence shown here is derived from an EMBL/GenBank/DDBJ whole genome shotgun (WGS) entry which is preliminary data.</text>
</comment>
<dbReference type="GO" id="GO:0004386">
    <property type="term" value="F:helicase activity"/>
    <property type="evidence" value="ECO:0007669"/>
    <property type="project" value="UniProtKB-KW"/>
</dbReference>
<keyword evidence="15" id="KW-1185">Reference proteome</keyword>
<evidence type="ECO:0000256" key="7">
    <source>
        <dbReference type="ARBA" id="ARBA00022839"/>
    </source>
</evidence>
<dbReference type="CDD" id="cd06127">
    <property type="entry name" value="DEDDh"/>
    <property type="match status" value="1"/>
</dbReference>
<dbReference type="Gene3D" id="3.30.420.10">
    <property type="entry name" value="Ribonuclease H-like superfamily/Ribonuclease H"/>
    <property type="match status" value="1"/>
</dbReference>
<evidence type="ECO:0000256" key="9">
    <source>
        <dbReference type="ARBA" id="ARBA00022932"/>
    </source>
</evidence>
<dbReference type="PROSITE" id="PS51192">
    <property type="entry name" value="HELICASE_ATP_BIND_1"/>
    <property type="match status" value="1"/>
</dbReference>